<dbReference type="Proteomes" id="UP001305414">
    <property type="component" value="Unassembled WGS sequence"/>
</dbReference>
<accession>A0AAN7UL81</accession>
<dbReference type="AlphaFoldDB" id="A0AAN7UL81"/>
<comment type="caution">
    <text evidence="1">The sequence shown here is derived from an EMBL/GenBank/DDBJ whole genome shotgun (WGS) entry which is preliminary data.</text>
</comment>
<gene>
    <name evidence="1" type="ORF">RRF57_003086</name>
</gene>
<dbReference type="EMBL" id="JAWHQM010000005">
    <property type="protein sequence ID" value="KAK5627371.1"/>
    <property type="molecule type" value="Genomic_DNA"/>
</dbReference>
<sequence length="68" mass="7392">MCVLRLDDVGILPGCTRLTRAGKSLKNSDPKKRMILSRSRNGGIGADVIGQDDHIYMLPSEYVSGISD</sequence>
<reference evidence="1 2" key="1">
    <citation type="submission" date="2023-10" db="EMBL/GenBank/DDBJ databases">
        <title>Draft genome sequence of Xylaria bambusicola isolate GMP-LS, the root and basal stem rot pathogen of sugarcane in Indonesia.</title>
        <authorList>
            <person name="Selvaraj P."/>
            <person name="Muralishankar V."/>
            <person name="Muruganantham S."/>
            <person name="Sp S."/>
            <person name="Haryani S."/>
            <person name="Lau K.J.X."/>
            <person name="Naqvi N.I."/>
        </authorList>
    </citation>
    <scope>NUCLEOTIDE SEQUENCE [LARGE SCALE GENOMIC DNA]</scope>
    <source>
        <strain evidence="1">GMP-LS</strain>
    </source>
</reference>
<name>A0AAN7UL81_9PEZI</name>
<organism evidence="1 2">
    <name type="scientific">Xylaria bambusicola</name>
    <dbReference type="NCBI Taxonomy" id="326684"/>
    <lineage>
        <taxon>Eukaryota</taxon>
        <taxon>Fungi</taxon>
        <taxon>Dikarya</taxon>
        <taxon>Ascomycota</taxon>
        <taxon>Pezizomycotina</taxon>
        <taxon>Sordariomycetes</taxon>
        <taxon>Xylariomycetidae</taxon>
        <taxon>Xylariales</taxon>
        <taxon>Xylariaceae</taxon>
        <taxon>Xylaria</taxon>
    </lineage>
</organism>
<evidence type="ECO:0000313" key="2">
    <source>
        <dbReference type="Proteomes" id="UP001305414"/>
    </source>
</evidence>
<proteinExistence type="predicted"/>
<evidence type="ECO:0000313" key="1">
    <source>
        <dbReference type="EMBL" id="KAK5627371.1"/>
    </source>
</evidence>
<keyword evidence="2" id="KW-1185">Reference proteome</keyword>
<protein>
    <submittedName>
        <fullName evidence="1">Uncharacterized protein</fullName>
    </submittedName>
</protein>